<accession>A0A3P7QRG6</accession>
<reference evidence="2 3" key="1">
    <citation type="submission" date="2018-11" db="EMBL/GenBank/DDBJ databases">
        <authorList>
            <consortium name="Pathogen Informatics"/>
        </authorList>
    </citation>
    <scope>NUCLEOTIDE SEQUENCE [LARGE SCALE GENOMIC DNA]</scope>
</reference>
<feature type="region of interest" description="Disordered" evidence="1">
    <location>
        <begin position="28"/>
        <end position="47"/>
    </location>
</feature>
<evidence type="ECO:0000256" key="1">
    <source>
        <dbReference type="SAM" id="MobiDB-lite"/>
    </source>
</evidence>
<keyword evidence="3" id="KW-1185">Reference proteome</keyword>
<protein>
    <submittedName>
        <fullName evidence="2">Uncharacterized protein</fullName>
    </submittedName>
</protein>
<evidence type="ECO:0000313" key="2">
    <source>
        <dbReference type="EMBL" id="VDN33696.1"/>
    </source>
</evidence>
<sequence length="118" mass="13858">MLQRKNDDISARHRLLLSMYDETTLLPPKTAANSSERKLPWNELPPKESSLSKELYVYFYEFVVALRRGRVEQARKSYDFLEKHFNMMCSKLAVRLLEDVMHRGGLDKRGFADKFLSS</sequence>
<dbReference type="Proteomes" id="UP000271098">
    <property type="component" value="Unassembled WGS sequence"/>
</dbReference>
<organism evidence="2 3">
    <name type="scientific">Gongylonema pulchrum</name>
    <dbReference type="NCBI Taxonomy" id="637853"/>
    <lineage>
        <taxon>Eukaryota</taxon>
        <taxon>Metazoa</taxon>
        <taxon>Ecdysozoa</taxon>
        <taxon>Nematoda</taxon>
        <taxon>Chromadorea</taxon>
        <taxon>Rhabditida</taxon>
        <taxon>Spirurina</taxon>
        <taxon>Spiruromorpha</taxon>
        <taxon>Spiruroidea</taxon>
        <taxon>Gongylonematidae</taxon>
        <taxon>Gongylonema</taxon>
    </lineage>
</organism>
<proteinExistence type="predicted"/>
<dbReference type="AlphaFoldDB" id="A0A3P7QRG6"/>
<gene>
    <name evidence="2" type="ORF">GPUH_LOCUS19366</name>
</gene>
<dbReference type="OrthoDB" id="10249246at2759"/>
<dbReference type="EMBL" id="UYRT01088388">
    <property type="protein sequence ID" value="VDN33696.1"/>
    <property type="molecule type" value="Genomic_DNA"/>
</dbReference>
<name>A0A3P7QRG6_9BILA</name>
<evidence type="ECO:0000313" key="3">
    <source>
        <dbReference type="Proteomes" id="UP000271098"/>
    </source>
</evidence>